<dbReference type="HOGENOM" id="CLU_2761840_0_0_1"/>
<sequence length="70" mass="7710">MAILYVTMNNNMRQCFEKKDKMCGRIVRCQEQRDGGADGGREGDLKENLEGCMRTGAGSGVVKPVLGTVW</sequence>
<evidence type="ECO:0000313" key="1">
    <source>
        <dbReference type="EnsemblPlants" id="OB05G22240.1"/>
    </source>
</evidence>
<evidence type="ECO:0000313" key="2">
    <source>
        <dbReference type="Proteomes" id="UP000006038"/>
    </source>
</evidence>
<organism evidence="1">
    <name type="scientific">Oryza brachyantha</name>
    <name type="common">malo sina</name>
    <dbReference type="NCBI Taxonomy" id="4533"/>
    <lineage>
        <taxon>Eukaryota</taxon>
        <taxon>Viridiplantae</taxon>
        <taxon>Streptophyta</taxon>
        <taxon>Embryophyta</taxon>
        <taxon>Tracheophyta</taxon>
        <taxon>Spermatophyta</taxon>
        <taxon>Magnoliopsida</taxon>
        <taxon>Liliopsida</taxon>
        <taxon>Poales</taxon>
        <taxon>Poaceae</taxon>
        <taxon>BOP clade</taxon>
        <taxon>Oryzoideae</taxon>
        <taxon>Oryzeae</taxon>
        <taxon>Oryzinae</taxon>
        <taxon>Oryza</taxon>
    </lineage>
</organism>
<reference evidence="1" key="1">
    <citation type="journal article" date="2013" name="Nat. Commun.">
        <title>Whole-genome sequencing of Oryza brachyantha reveals mechanisms underlying Oryza genome evolution.</title>
        <authorList>
            <person name="Chen J."/>
            <person name="Huang Q."/>
            <person name="Gao D."/>
            <person name="Wang J."/>
            <person name="Lang Y."/>
            <person name="Liu T."/>
            <person name="Li B."/>
            <person name="Bai Z."/>
            <person name="Luis Goicoechea J."/>
            <person name="Liang C."/>
            <person name="Chen C."/>
            <person name="Zhang W."/>
            <person name="Sun S."/>
            <person name="Liao Y."/>
            <person name="Zhang X."/>
            <person name="Yang L."/>
            <person name="Song C."/>
            <person name="Wang M."/>
            <person name="Shi J."/>
            <person name="Liu G."/>
            <person name="Liu J."/>
            <person name="Zhou H."/>
            <person name="Zhou W."/>
            <person name="Yu Q."/>
            <person name="An N."/>
            <person name="Chen Y."/>
            <person name="Cai Q."/>
            <person name="Wang B."/>
            <person name="Liu B."/>
            <person name="Min J."/>
            <person name="Huang Y."/>
            <person name="Wu H."/>
            <person name="Li Z."/>
            <person name="Zhang Y."/>
            <person name="Yin Y."/>
            <person name="Song W."/>
            <person name="Jiang J."/>
            <person name="Jackson S.A."/>
            <person name="Wing R.A."/>
            <person name="Wang J."/>
            <person name="Chen M."/>
        </authorList>
    </citation>
    <scope>NUCLEOTIDE SEQUENCE [LARGE SCALE GENOMIC DNA]</scope>
    <source>
        <strain evidence="1">cv. IRGC 101232</strain>
    </source>
</reference>
<dbReference type="EnsemblPlants" id="OB05G22240.1">
    <property type="protein sequence ID" value="OB05G22240.1"/>
    <property type="gene ID" value="OB05G22240"/>
</dbReference>
<protein>
    <submittedName>
        <fullName evidence="1">Uncharacterized protein</fullName>
    </submittedName>
</protein>
<accession>J3M6K0</accession>
<name>J3M6K0_ORYBR</name>
<keyword evidence="2" id="KW-1185">Reference proteome</keyword>
<dbReference type="Gramene" id="OB05G22240.1">
    <property type="protein sequence ID" value="OB05G22240.1"/>
    <property type="gene ID" value="OB05G22240"/>
</dbReference>
<dbReference type="Proteomes" id="UP000006038">
    <property type="component" value="Chromosome 5"/>
</dbReference>
<dbReference type="AlphaFoldDB" id="J3M6K0"/>
<proteinExistence type="predicted"/>
<reference evidence="1" key="2">
    <citation type="submission" date="2013-04" db="UniProtKB">
        <authorList>
            <consortium name="EnsemblPlants"/>
        </authorList>
    </citation>
    <scope>IDENTIFICATION</scope>
</reference>